<organism evidence="1 2">
    <name type="scientific">Pleurotus eryngii</name>
    <name type="common">Boletus of the steppes</name>
    <dbReference type="NCBI Taxonomy" id="5323"/>
    <lineage>
        <taxon>Eukaryota</taxon>
        <taxon>Fungi</taxon>
        <taxon>Dikarya</taxon>
        <taxon>Basidiomycota</taxon>
        <taxon>Agaricomycotina</taxon>
        <taxon>Agaricomycetes</taxon>
        <taxon>Agaricomycetidae</taxon>
        <taxon>Agaricales</taxon>
        <taxon>Pleurotineae</taxon>
        <taxon>Pleurotaceae</taxon>
        <taxon>Pleurotus</taxon>
    </lineage>
</organism>
<proteinExistence type="predicted"/>
<keyword evidence="2" id="KW-1185">Reference proteome</keyword>
<sequence length="77" mass="8454">MALPLDRACGSTRLRLCGMDRGRGAFGRIKDRFRYSLRTHETRTRFTPTGPATSGVLDDIKVGSSTATTNLPADLLR</sequence>
<accession>A0A9P6A7E5</accession>
<evidence type="ECO:0000313" key="1">
    <source>
        <dbReference type="EMBL" id="KAF9501288.1"/>
    </source>
</evidence>
<comment type="caution">
    <text evidence="1">The sequence shown here is derived from an EMBL/GenBank/DDBJ whole genome shotgun (WGS) entry which is preliminary data.</text>
</comment>
<reference evidence="1" key="1">
    <citation type="submission" date="2020-11" db="EMBL/GenBank/DDBJ databases">
        <authorList>
            <consortium name="DOE Joint Genome Institute"/>
            <person name="Ahrendt S."/>
            <person name="Riley R."/>
            <person name="Andreopoulos W."/>
            <person name="Labutti K."/>
            <person name="Pangilinan J."/>
            <person name="Ruiz-Duenas F.J."/>
            <person name="Barrasa J.M."/>
            <person name="Sanchez-Garcia M."/>
            <person name="Camarero S."/>
            <person name="Miyauchi S."/>
            <person name="Serrano A."/>
            <person name="Linde D."/>
            <person name="Babiker R."/>
            <person name="Drula E."/>
            <person name="Ayuso-Fernandez I."/>
            <person name="Pacheco R."/>
            <person name="Padilla G."/>
            <person name="Ferreira P."/>
            <person name="Barriuso J."/>
            <person name="Kellner H."/>
            <person name="Castanera R."/>
            <person name="Alfaro M."/>
            <person name="Ramirez L."/>
            <person name="Pisabarro A.G."/>
            <person name="Kuo A."/>
            <person name="Tritt A."/>
            <person name="Lipzen A."/>
            <person name="He G."/>
            <person name="Yan M."/>
            <person name="Ng V."/>
            <person name="Cullen D."/>
            <person name="Martin F."/>
            <person name="Rosso M.-N."/>
            <person name="Henrissat B."/>
            <person name="Hibbett D."/>
            <person name="Martinez A.T."/>
            <person name="Grigoriev I.V."/>
        </authorList>
    </citation>
    <scope>NUCLEOTIDE SEQUENCE</scope>
    <source>
        <strain evidence="1">ATCC 90797</strain>
    </source>
</reference>
<dbReference type="Proteomes" id="UP000807025">
    <property type="component" value="Unassembled WGS sequence"/>
</dbReference>
<name>A0A9P6A7E5_PLEER</name>
<dbReference type="AlphaFoldDB" id="A0A9P6A7E5"/>
<protein>
    <submittedName>
        <fullName evidence="1">Uncharacterized protein</fullName>
    </submittedName>
</protein>
<evidence type="ECO:0000313" key="2">
    <source>
        <dbReference type="Proteomes" id="UP000807025"/>
    </source>
</evidence>
<dbReference type="EMBL" id="MU154524">
    <property type="protein sequence ID" value="KAF9501288.1"/>
    <property type="molecule type" value="Genomic_DNA"/>
</dbReference>
<gene>
    <name evidence="1" type="ORF">BDN71DRAFT_1585491</name>
</gene>